<comment type="caution">
    <text evidence="2">The sequence shown here is derived from an EMBL/GenBank/DDBJ whole genome shotgun (WGS) entry which is preliminary data.</text>
</comment>
<dbReference type="Gene3D" id="3.40.630.30">
    <property type="match status" value="1"/>
</dbReference>
<feature type="domain" description="N-acetyltransferase" evidence="1">
    <location>
        <begin position="6"/>
        <end position="144"/>
    </location>
</feature>
<protein>
    <submittedName>
        <fullName evidence="2">GNAT superfamily N-acetyltransferase</fullName>
    </submittedName>
</protein>
<dbReference type="EMBL" id="JACHDE010000010">
    <property type="protein sequence ID" value="MBB5402815.1"/>
    <property type="molecule type" value="Genomic_DNA"/>
</dbReference>
<dbReference type="CDD" id="cd04301">
    <property type="entry name" value="NAT_SF"/>
    <property type="match status" value="1"/>
</dbReference>
<dbReference type="PANTHER" id="PTHR43233:SF1">
    <property type="entry name" value="FAMILY N-ACETYLTRANSFERASE, PUTATIVE (AFU_ORTHOLOGUE AFUA_6G03350)-RELATED"/>
    <property type="match status" value="1"/>
</dbReference>
<proteinExistence type="predicted"/>
<dbReference type="AlphaFoldDB" id="A0A7W8L967"/>
<dbReference type="Proteomes" id="UP000592820">
    <property type="component" value="Unassembled WGS sequence"/>
</dbReference>
<evidence type="ECO:0000259" key="1">
    <source>
        <dbReference type="PROSITE" id="PS51186"/>
    </source>
</evidence>
<sequence>MQASALTISSRIDDLDLDMVYAFLSQQTPWAKGMPRATFERAVAGSLCFGGFVDGEQIAFARLITDEATFAYLCDVFVLPAYRGKGYASALMKHMFASPSLASLRRVVLVTTDAHHVYAPHGFTSSRTPSGIWSCIGRMFIKRPNRRRLSRTRARASTSS</sequence>
<dbReference type="PANTHER" id="PTHR43233">
    <property type="entry name" value="FAMILY N-ACETYLTRANSFERASE, PUTATIVE (AFU_ORTHOLOGUE AFUA_6G03350)-RELATED"/>
    <property type="match status" value="1"/>
</dbReference>
<evidence type="ECO:0000313" key="2">
    <source>
        <dbReference type="EMBL" id="MBB5402815.1"/>
    </source>
</evidence>
<dbReference type="PROSITE" id="PS51186">
    <property type="entry name" value="GNAT"/>
    <property type="match status" value="1"/>
</dbReference>
<evidence type="ECO:0000313" key="3">
    <source>
        <dbReference type="Proteomes" id="UP000592820"/>
    </source>
</evidence>
<dbReference type="InterPro" id="IPR016181">
    <property type="entry name" value="Acyl_CoA_acyltransferase"/>
</dbReference>
<dbReference type="GO" id="GO:0016747">
    <property type="term" value="F:acyltransferase activity, transferring groups other than amino-acyl groups"/>
    <property type="evidence" value="ECO:0007669"/>
    <property type="project" value="InterPro"/>
</dbReference>
<dbReference type="InterPro" id="IPR000182">
    <property type="entry name" value="GNAT_dom"/>
</dbReference>
<reference evidence="2 3" key="1">
    <citation type="submission" date="2020-08" db="EMBL/GenBank/DDBJ databases">
        <title>Genomic Encyclopedia of Type Strains, Phase IV (KMG-V): Genome sequencing to study the core and pangenomes of soil and plant-associated prokaryotes.</title>
        <authorList>
            <person name="Whitman W."/>
        </authorList>
    </citation>
    <scope>NUCLEOTIDE SEQUENCE [LARGE SCALE GENOMIC DNA]</scope>
    <source>
        <strain evidence="2 3">JPY162</strain>
    </source>
</reference>
<dbReference type="InterPro" id="IPR053144">
    <property type="entry name" value="Acetyltransferase_Butenolide"/>
</dbReference>
<keyword evidence="2" id="KW-0808">Transferase</keyword>
<dbReference type="Pfam" id="PF00583">
    <property type="entry name" value="Acetyltransf_1"/>
    <property type="match status" value="1"/>
</dbReference>
<accession>A0A7W8L967</accession>
<organism evidence="2 3">
    <name type="scientific">Paraburkholderia youngii</name>
    <dbReference type="NCBI Taxonomy" id="2782701"/>
    <lineage>
        <taxon>Bacteria</taxon>
        <taxon>Pseudomonadati</taxon>
        <taxon>Pseudomonadota</taxon>
        <taxon>Betaproteobacteria</taxon>
        <taxon>Burkholderiales</taxon>
        <taxon>Burkholderiaceae</taxon>
        <taxon>Paraburkholderia</taxon>
    </lineage>
</organism>
<gene>
    <name evidence="2" type="ORF">HDG41_004901</name>
</gene>
<dbReference type="SUPFAM" id="SSF55729">
    <property type="entry name" value="Acyl-CoA N-acyltransferases (Nat)"/>
    <property type="match status" value="1"/>
</dbReference>
<name>A0A7W8L967_9BURK</name>